<feature type="domain" description="Toprim" evidence="7">
    <location>
        <begin position="2"/>
        <end position="140"/>
    </location>
</feature>
<keyword evidence="4" id="KW-0799">Topoisomerase</keyword>
<accession>A0A0F9MWR4</accession>
<dbReference type="EC" id="5.6.2.1" evidence="3"/>
<evidence type="ECO:0000259" key="8">
    <source>
        <dbReference type="PROSITE" id="PS52039"/>
    </source>
</evidence>
<proteinExistence type="inferred from homology"/>
<evidence type="ECO:0000256" key="3">
    <source>
        <dbReference type="ARBA" id="ARBA00012891"/>
    </source>
</evidence>
<feature type="domain" description="Topo IA-type catalytic" evidence="8">
    <location>
        <begin position="158"/>
        <end position="582"/>
    </location>
</feature>
<dbReference type="GO" id="GO:0006265">
    <property type="term" value="P:DNA topological change"/>
    <property type="evidence" value="ECO:0007669"/>
    <property type="project" value="InterPro"/>
</dbReference>
<comment type="similarity">
    <text evidence="2">Belongs to the type IA topoisomerase family.</text>
</comment>
<dbReference type="EMBL" id="LAZR01004988">
    <property type="protein sequence ID" value="KKN03857.1"/>
    <property type="molecule type" value="Genomic_DNA"/>
</dbReference>
<keyword evidence="5" id="KW-0238">DNA-binding</keyword>
<gene>
    <name evidence="9" type="ORF">LCGC14_1103490</name>
</gene>
<dbReference type="InterPro" id="IPR023406">
    <property type="entry name" value="Topo_IA_AS"/>
</dbReference>
<dbReference type="Gene3D" id="2.70.20.10">
    <property type="entry name" value="Topoisomerase I, domain 3"/>
    <property type="match status" value="1"/>
</dbReference>
<evidence type="ECO:0000256" key="4">
    <source>
        <dbReference type="ARBA" id="ARBA00023029"/>
    </source>
</evidence>
<dbReference type="GO" id="GO:0003677">
    <property type="term" value="F:DNA binding"/>
    <property type="evidence" value="ECO:0007669"/>
    <property type="project" value="UniProtKB-KW"/>
</dbReference>
<dbReference type="Gene3D" id="3.40.50.140">
    <property type="match status" value="1"/>
</dbReference>
<dbReference type="InterPro" id="IPR003602">
    <property type="entry name" value="Topo_IA_DNA-bd_dom"/>
</dbReference>
<dbReference type="PROSITE" id="PS52039">
    <property type="entry name" value="TOPO_IA_2"/>
    <property type="match status" value="1"/>
</dbReference>
<dbReference type="PANTHER" id="PTHR11390">
    <property type="entry name" value="PROKARYOTIC DNA TOPOISOMERASE"/>
    <property type="match status" value="1"/>
</dbReference>
<dbReference type="SUPFAM" id="SSF56712">
    <property type="entry name" value="Prokaryotic type I DNA topoisomerase"/>
    <property type="match status" value="1"/>
</dbReference>
<dbReference type="InterPro" id="IPR013497">
    <property type="entry name" value="Topo_IA_cen"/>
</dbReference>
<dbReference type="GO" id="GO:0006281">
    <property type="term" value="P:DNA repair"/>
    <property type="evidence" value="ECO:0007669"/>
    <property type="project" value="TreeGrafter"/>
</dbReference>
<evidence type="ECO:0000313" key="9">
    <source>
        <dbReference type="EMBL" id="KKN03857.1"/>
    </source>
</evidence>
<dbReference type="InterPro" id="IPR023405">
    <property type="entry name" value="Topo_IA_core_domain"/>
</dbReference>
<keyword evidence="6" id="KW-0413">Isomerase</keyword>
<dbReference type="InterPro" id="IPR000380">
    <property type="entry name" value="Topo_IA"/>
</dbReference>
<sequence>MTTLIIAEKNKAAKAIAEAIGITKLIKNHNNSDVYFIPSKDIYVLPLRGHILSYKNTKAFESWTKSIPREIITNPNSIEKVPTRYARPFINALREYSKKCIEVIIATDADIEGCNIGLIDAYTFIKQSNQNIKVSQMWLSSLETNEIKNKVKNTISPKWSWAQIGEARAIIDAIIGFSATREVTNTLRPLLTKLNRKFVSIGRVQTSLLYLIYLRDEEIQNFNPETYWNIVASLIEQKISFKAFHDLNPFKTDKEVQAKNIYQKIKNEKIAKIIKNTKSIIERRPPTPLNTSKVLVLITKNLRISAKSALKTMESLYLNKLISYPRTDSDRYRSDFNHIPYLHKFASHSQYGKYTSDLFREKRFKPTNGRIDAGDHPPITPIESVELTSLKFETEIQKKVYDLITRHYLALFGKNAEESKAILKLLIRSEPFTSQRVTLIFDGFLKIAPFLKRPYDSEIIIVGNQIPVKKILIDTKQTKPPPQYSDTNLLKLMERNRLGTKSTRPDIIEILIKRELIYRNKRQYLITELGKFLIDNLKVIWLPFLKPEFTKGVEELFNDIKENKKSMDEVVTTVKNVFLALFDKFLANKPRILLKIDDFQKQNSSTINKNYGKKFPSTSAHCPVCKTYTMKLITPYKKRRFLVCSDEKCKTYLTVPKNGRIQLVKSLCSICGFDIFKIYYRKNNKSLSYYMCPRCWNQGLQDRTGKGFCSKCSGYQILDDHCGKK</sequence>
<dbReference type="PROSITE" id="PS00396">
    <property type="entry name" value="TOPO_IA_1"/>
    <property type="match status" value="1"/>
</dbReference>
<dbReference type="Gene3D" id="1.10.460.10">
    <property type="entry name" value="Topoisomerase I, domain 2"/>
    <property type="match status" value="1"/>
</dbReference>
<dbReference type="InterPro" id="IPR013824">
    <property type="entry name" value="Topo_IA_cen_sub1"/>
</dbReference>
<evidence type="ECO:0000256" key="5">
    <source>
        <dbReference type="ARBA" id="ARBA00023125"/>
    </source>
</evidence>
<evidence type="ECO:0000256" key="6">
    <source>
        <dbReference type="ARBA" id="ARBA00023235"/>
    </source>
</evidence>
<dbReference type="InterPro" id="IPR013826">
    <property type="entry name" value="Topo_IA_cen_sub3"/>
</dbReference>
<dbReference type="PROSITE" id="PS50880">
    <property type="entry name" value="TOPRIM"/>
    <property type="match status" value="1"/>
</dbReference>
<dbReference type="CDD" id="cd00186">
    <property type="entry name" value="TOP1Ac"/>
    <property type="match status" value="1"/>
</dbReference>
<comment type="catalytic activity">
    <reaction evidence="1">
        <text>ATP-independent breakage of single-stranded DNA, followed by passage and rejoining.</text>
        <dbReference type="EC" id="5.6.2.1"/>
    </reaction>
</comment>
<dbReference type="InterPro" id="IPR003601">
    <property type="entry name" value="Topo_IA_2"/>
</dbReference>
<evidence type="ECO:0000256" key="2">
    <source>
        <dbReference type="ARBA" id="ARBA00009446"/>
    </source>
</evidence>
<protein>
    <recommendedName>
        <fullName evidence="3">DNA topoisomerase</fullName>
        <ecNumber evidence="3">5.6.2.1</ecNumber>
    </recommendedName>
</protein>
<dbReference type="Pfam" id="PF01131">
    <property type="entry name" value="Topoisom_bac"/>
    <property type="match status" value="1"/>
</dbReference>
<dbReference type="SMART" id="SM00437">
    <property type="entry name" value="TOP1Ac"/>
    <property type="match status" value="1"/>
</dbReference>
<dbReference type="GO" id="GO:0003917">
    <property type="term" value="F:DNA topoisomerase type I (single strand cut, ATP-independent) activity"/>
    <property type="evidence" value="ECO:0007669"/>
    <property type="project" value="UniProtKB-EC"/>
</dbReference>
<dbReference type="GO" id="GO:0006310">
    <property type="term" value="P:DNA recombination"/>
    <property type="evidence" value="ECO:0007669"/>
    <property type="project" value="TreeGrafter"/>
</dbReference>
<comment type="caution">
    <text evidence="9">The sequence shown here is derived from an EMBL/GenBank/DDBJ whole genome shotgun (WGS) entry which is preliminary data.</text>
</comment>
<evidence type="ECO:0000259" key="7">
    <source>
        <dbReference type="PROSITE" id="PS50880"/>
    </source>
</evidence>
<dbReference type="SMART" id="SM00493">
    <property type="entry name" value="TOPRIM"/>
    <property type="match status" value="1"/>
</dbReference>
<reference evidence="9" key="1">
    <citation type="journal article" date="2015" name="Nature">
        <title>Complex archaea that bridge the gap between prokaryotes and eukaryotes.</title>
        <authorList>
            <person name="Spang A."/>
            <person name="Saw J.H."/>
            <person name="Jorgensen S.L."/>
            <person name="Zaremba-Niedzwiedzka K."/>
            <person name="Martijn J."/>
            <person name="Lind A.E."/>
            <person name="van Eijk R."/>
            <person name="Schleper C."/>
            <person name="Guy L."/>
            <person name="Ettema T.J."/>
        </authorList>
    </citation>
    <scope>NUCLEOTIDE SEQUENCE</scope>
</reference>
<dbReference type="InterPro" id="IPR006171">
    <property type="entry name" value="TOPRIM_dom"/>
</dbReference>
<dbReference type="PRINTS" id="PR00417">
    <property type="entry name" value="PRTPISMRASEI"/>
</dbReference>
<dbReference type="InterPro" id="IPR013825">
    <property type="entry name" value="Topo_IA_cen_sub2"/>
</dbReference>
<dbReference type="SMART" id="SM00436">
    <property type="entry name" value="TOP1Bc"/>
    <property type="match status" value="1"/>
</dbReference>
<dbReference type="Pfam" id="PF01751">
    <property type="entry name" value="Toprim"/>
    <property type="match status" value="1"/>
</dbReference>
<organism evidence="9">
    <name type="scientific">marine sediment metagenome</name>
    <dbReference type="NCBI Taxonomy" id="412755"/>
    <lineage>
        <taxon>unclassified sequences</taxon>
        <taxon>metagenomes</taxon>
        <taxon>ecological metagenomes</taxon>
    </lineage>
</organism>
<dbReference type="PANTHER" id="PTHR11390:SF21">
    <property type="entry name" value="DNA TOPOISOMERASE 3-ALPHA"/>
    <property type="match status" value="1"/>
</dbReference>
<name>A0A0F9MWR4_9ZZZZ</name>
<dbReference type="Gene3D" id="1.10.290.10">
    <property type="entry name" value="Topoisomerase I, domain 4"/>
    <property type="match status" value="1"/>
</dbReference>
<evidence type="ECO:0000256" key="1">
    <source>
        <dbReference type="ARBA" id="ARBA00000213"/>
    </source>
</evidence>
<dbReference type="AlphaFoldDB" id="A0A0F9MWR4"/>